<protein>
    <recommendedName>
        <fullName evidence="4">DUF1778 domain-containing protein</fullName>
    </recommendedName>
</protein>
<evidence type="ECO:0000313" key="2">
    <source>
        <dbReference type="EMBL" id="QBF46267.1"/>
    </source>
</evidence>
<evidence type="ECO:0008006" key="4">
    <source>
        <dbReference type="Google" id="ProtNLM"/>
    </source>
</evidence>
<proteinExistence type="predicted"/>
<dbReference type="AlphaFoldDB" id="A0A4P6MWK5"/>
<evidence type="ECO:0000313" key="3">
    <source>
        <dbReference type="Proteomes" id="UP000290408"/>
    </source>
</evidence>
<reference evidence="2 3" key="1">
    <citation type="submission" date="2019-02" db="EMBL/GenBank/DDBJ databases">
        <title>Genomic data mining of an Antarctic deep-sea actinobacterium, Janibacterlimosus P3-3-X1.</title>
        <authorList>
            <person name="Liao L."/>
            <person name="Chen B."/>
        </authorList>
    </citation>
    <scope>NUCLEOTIDE SEQUENCE [LARGE SCALE GENOMIC DNA]</scope>
    <source>
        <strain evidence="2 3">P3-3-X1</strain>
    </source>
</reference>
<dbReference type="Proteomes" id="UP000290408">
    <property type="component" value="Chromosome"/>
</dbReference>
<evidence type="ECO:0000256" key="1">
    <source>
        <dbReference type="SAM" id="MobiDB-lite"/>
    </source>
</evidence>
<sequence length="62" mass="7036">MATKPRRWETRVSSETDEQVARGDVTLMDLALFDALVESLETPDPAPALRRKARAPRQTRLD</sequence>
<organism evidence="2 3">
    <name type="scientific">Janibacter limosus</name>
    <dbReference type="NCBI Taxonomy" id="53458"/>
    <lineage>
        <taxon>Bacteria</taxon>
        <taxon>Bacillati</taxon>
        <taxon>Actinomycetota</taxon>
        <taxon>Actinomycetes</taxon>
        <taxon>Micrococcales</taxon>
        <taxon>Intrasporangiaceae</taxon>
        <taxon>Janibacter</taxon>
    </lineage>
</organism>
<dbReference type="EMBL" id="CP036164">
    <property type="protein sequence ID" value="QBF46267.1"/>
    <property type="molecule type" value="Genomic_DNA"/>
</dbReference>
<gene>
    <name evidence="2" type="ORF">EXU32_08380</name>
</gene>
<feature type="compositionally biased region" description="Basic residues" evidence="1">
    <location>
        <begin position="49"/>
        <end position="62"/>
    </location>
</feature>
<feature type="region of interest" description="Disordered" evidence="1">
    <location>
        <begin position="41"/>
        <end position="62"/>
    </location>
</feature>
<keyword evidence="3" id="KW-1185">Reference proteome</keyword>
<dbReference type="KEGG" id="jli:EXU32_08380"/>
<dbReference type="RefSeq" id="WP_130629491.1">
    <property type="nucleotide sequence ID" value="NZ_CP036164.1"/>
</dbReference>
<accession>A0A4P6MWK5</accession>
<name>A0A4P6MWK5_9MICO</name>